<dbReference type="OrthoDB" id="162952at2"/>
<comment type="caution">
    <text evidence="2">The sequence shown here is derived from an EMBL/GenBank/DDBJ whole genome shotgun (WGS) entry which is preliminary data.</text>
</comment>
<dbReference type="InterPro" id="IPR001109">
    <property type="entry name" value="Hydrogenase_HupF/HypC"/>
</dbReference>
<dbReference type="AlphaFoldDB" id="A0A402A163"/>
<evidence type="ECO:0000313" key="3">
    <source>
        <dbReference type="Proteomes" id="UP000287352"/>
    </source>
</evidence>
<name>A0A402A163_9CHLR</name>
<sequence length="78" mass="8486">MSKQQCHRNDEHCITCSDEAWPGRILTIDSEAGLAIVQAEQADEEAEVDITLLDQIEPGTQVLVHGGVAISTLEDVLE</sequence>
<dbReference type="EMBL" id="BIFR01000001">
    <property type="protein sequence ID" value="GCE12796.1"/>
    <property type="molecule type" value="Genomic_DNA"/>
</dbReference>
<comment type="similarity">
    <text evidence="1">Belongs to the HupF/HypC family.</text>
</comment>
<dbReference type="Pfam" id="PF01455">
    <property type="entry name" value="HupF_HypC"/>
    <property type="match status" value="1"/>
</dbReference>
<proteinExistence type="inferred from homology"/>
<reference evidence="3" key="1">
    <citation type="submission" date="2018-12" db="EMBL/GenBank/DDBJ databases">
        <title>Tengunoibacter tsumagoiensis gen. nov., sp. nov., Dictyobacter kobayashii sp. nov., D. alpinus sp. nov., and D. joshuensis sp. nov. and description of Dictyobacteraceae fam. nov. within the order Ktedonobacterales isolated from Tengu-no-mugimeshi.</title>
        <authorList>
            <person name="Wang C.M."/>
            <person name="Zheng Y."/>
            <person name="Sakai Y."/>
            <person name="Toyoda A."/>
            <person name="Minakuchi Y."/>
            <person name="Abe K."/>
            <person name="Yokota A."/>
            <person name="Yabe S."/>
        </authorList>
    </citation>
    <scope>NUCLEOTIDE SEQUENCE [LARGE SCALE GENOMIC DNA]</scope>
    <source>
        <strain evidence="3">Uno3</strain>
    </source>
</reference>
<evidence type="ECO:0008006" key="4">
    <source>
        <dbReference type="Google" id="ProtNLM"/>
    </source>
</evidence>
<protein>
    <recommendedName>
        <fullName evidence="4">Hydrogenase assembly protein HupF</fullName>
    </recommendedName>
</protein>
<organism evidence="2 3">
    <name type="scientific">Tengunoibacter tsumagoiensis</name>
    <dbReference type="NCBI Taxonomy" id="2014871"/>
    <lineage>
        <taxon>Bacteria</taxon>
        <taxon>Bacillati</taxon>
        <taxon>Chloroflexota</taxon>
        <taxon>Ktedonobacteria</taxon>
        <taxon>Ktedonobacterales</taxon>
        <taxon>Dictyobacteraceae</taxon>
        <taxon>Tengunoibacter</taxon>
    </lineage>
</organism>
<dbReference type="SUPFAM" id="SSF159127">
    <property type="entry name" value="HupF/HypC-like"/>
    <property type="match status" value="1"/>
</dbReference>
<keyword evidence="3" id="KW-1185">Reference proteome</keyword>
<dbReference type="Proteomes" id="UP000287352">
    <property type="component" value="Unassembled WGS sequence"/>
</dbReference>
<evidence type="ECO:0000313" key="2">
    <source>
        <dbReference type="EMBL" id="GCE12796.1"/>
    </source>
</evidence>
<dbReference type="RefSeq" id="WP_126580383.1">
    <property type="nucleotide sequence ID" value="NZ_BIFR01000001.1"/>
</dbReference>
<dbReference type="Gene3D" id="2.30.30.140">
    <property type="match status" value="1"/>
</dbReference>
<evidence type="ECO:0000256" key="1">
    <source>
        <dbReference type="ARBA" id="ARBA00006018"/>
    </source>
</evidence>
<accession>A0A402A163</accession>
<gene>
    <name evidence="2" type="ORF">KTT_26550</name>
</gene>